<dbReference type="Gene3D" id="3.40.50.1700">
    <property type="entry name" value="Glycoside hydrolase family 3 C-terminal domain"/>
    <property type="match status" value="1"/>
</dbReference>
<dbReference type="STRING" id="1130080.SAMN04488113_102133"/>
<reference evidence="10" key="1">
    <citation type="submission" date="2016-10" db="EMBL/GenBank/DDBJ databases">
        <authorList>
            <person name="Varghese N."/>
            <person name="Submissions S."/>
        </authorList>
    </citation>
    <scope>NUCLEOTIDE SEQUENCE [LARGE SCALE GENOMIC DNA]</scope>
    <source>
        <strain evidence="10">DSM 25751</strain>
    </source>
</reference>
<comment type="similarity">
    <text evidence="2 7">Belongs to the glycosyl hydrolase 3 family.</text>
</comment>
<accession>A0A1H6RCJ7</accession>
<keyword evidence="5 7" id="KW-0378">Hydrolase</keyword>
<evidence type="ECO:0000259" key="8">
    <source>
        <dbReference type="SMART" id="SM01217"/>
    </source>
</evidence>
<evidence type="ECO:0000256" key="4">
    <source>
        <dbReference type="ARBA" id="ARBA00022729"/>
    </source>
</evidence>
<dbReference type="GO" id="GO:0009251">
    <property type="term" value="P:glucan catabolic process"/>
    <property type="evidence" value="ECO:0007669"/>
    <property type="project" value="TreeGrafter"/>
</dbReference>
<dbReference type="InterPro" id="IPR036962">
    <property type="entry name" value="Glyco_hydro_3_N_sf"/>
</dbReference>
<dbReference type="FunFam" id="3.20.20.300:FF:000005">
    <property type="entry name" value="Periplasmic beta-glucosidase"/>
    <property type="match status" value="1"/>
</dbReference>
<name>A0A1H6RCJ7_9LACT</name>
<dbReference type="SUPFAM" id="SSF52279">
    <property type="entry name" value="Beta-D-glucan exohydrolase, C-terminal domain"/>
    <property type="match status" value="1"/>
</dbReference>
<dbReference type="Pfam" id="PF01915">
    <property type="entry name" value="Glyco_hydro_3_C"/>
    <property type="match status" value="1"/>
</dbReference>
<dbReference type="PRINTS" id="PR00133">
    <property type="entry name" value="GLHYDRLASE3"/>
</dbReference>
<dbReference type="EMBL" id="FNYW01000002">
    <property type="protein sequence ID" value="SEI53568.1"/>
    <property type="molecule type" value="Genomic_DNA"/>
</dbReference>
<evidence type="ECO:0000256" key="2">
    <source>
        <dbReference type="ARBA" id="ARBA00005336"/>
    </source>
</evidence>
<keyword evidence="4" id="KW-0732">Signal</keyword>
<dbReference type="InterPro" id="IPR002772">
    <property type="entry name" value="Glyco_hydro_3_C"/>
</dbReference>
<dbReference type="SUPFAM" id="SSF51445">
    <property type="entry name" value="(Trans)glycosidases"/>
    <property type="match status" value="1"/>
</dbReference>
<dbReference type="RefSeq" id="WP_091632407.1">
    <property type="nucleotide sequence ID" value="NZ_FNYW01000002.1"/>
</dbReference>
<dbReference type="SMART" id="SM01217">
    <property type="entry name" value="Fn3_like"/>
    <property type="match status" value="1"/>
</dbReference>
<dbReference type="PROSITE" id="PS00775">
    <property type="entry name" value="GLYCOSYL_HYDROL_F3"/>
    <property type="match status" value="1"/>
</dbReference>
<keyword evidence="10" id="KW-1185">Reference proteome</keyword>
<sequence length="719" mass="79806">MKNSKLVELLNKMTVEEKVGQLSQISGEPYTSENFVVTGPLAEMGIPDKLIPVAGSVLGAAGAEANRNLQDNYLKKSRLKIPLIFMGDIIHGFKTIFPIPLGIGATWNTYLGQTTARVSAIESAVSGVHVTFSPMVDLVRDPRWGRVLETTGEDKYLNERFAEAFVNGYQGKNYSDPYTIASCVKHFAAYGAPEGGRDYNTVNMSERQLREDYLSSYKAAVDAGTELVMTAFNTIDGIPSTGNKWLLDDVLRKEWGFDGVVISDWGAVKELIPHGVAADEKEAAMKAMNATLDIEMMTFTYIKHLEELINEGKVSEDLLDEAVLRILKLKNKLGLFENPHREADVEKEKELVFCQSHRKKAQQVAEESMVLLKNNDVLPLKEKDQKIALIGPFTRDENMLGAWSWRGEPDTASNIIDSMKEMISPESVLYAEGSTLDHTDENMLDEAKATAKKADVIVLALGESAEMSGEAASVTDIRLPEAQMKLLKQLKALNKPVVTVLFNGRPLDLTEVDKYSDAILEAWYPGTEGGEAVANILLGNTNPSGKLPMSFPQNVGQIPVYYNHFSTGRPVESAPDQKYVSKYLDSSNYPKYAFGYGMSYTTFDYGKMKLSKETMTDNDTIEASITITNNGLYKGKEVVQLYVRDLVGEVVRPKKELKNFKKIELKPGQTETVTFTLSKDMLSYVHPDQKVKTDPGEFEVFIGGNSLVKKAEKFIYKKG</sequence>
<evidence type="ECO:0000313" key="9">
    <source>
        <dbReference type="EMBL" id="SEI53568.1"/>
    </source>
</evidence>
<dbReference type="Gene3D" id="2.60.40.10">
    <property type="entry name" value="Immunoglobulins"/>
    <property type="match status" value="1"/>
</dbReference>
<dbReference type="AlphaFoldDB" id="A0A1H6RCJ7"/>
<dbReference type="PANTHER" id="PTHR30620:SF16">
    <property type="entry name" value="LYSOSOMAL BETA GLUCOSIDASE"/>
    <property type="match status" value="1"/>
</dbReference>
<evidence type="ECO:0000256" key="3">
    <source>
        <dbReference type="ARBA" id="ARBA00012744"/>
    </source>
</evidence>
<dbReference type="Pfam" id="PF14310">
    <property type="entry name" value="Fn3-like"/>
    <property type="match status" value="1"/>
</dbReference>
<dbReference type="InterPro" id="IPR001764">
    <property type="entry name" value="Glyco_hydro_3_N"/>
</dbReference>
<dbReference type="NCBIfam" id="NF011678">
    <property type="entry name" value="PRK15098.1"/>
    <property type="match status" value="1"/>
</dbReference>
<protein>
    <recommendedName>
        <fullName evidence="3">beta-glucosidase</fullName>
        <ecNumber evidence="3">3.2.1.21</ecNumber>
    </recommendedName>
</protein>
<dbReference type="OrthoDB" id="9805821at2"/>
<evidence type="ECO:0000256" key="1">
    <source>
        <dbReference type="ARBA" id="ARBA00000448"/>
    </source>
</evidence>
<dbReference type="InterPro" id="IPR036881">
    <property type="entry name" value="Glyco_hydro_3_C_sf"/>
</dbReference>
<dbReference type="InterPro" id="IPR013783">
    <property type="entry name" value="Ig-like_fold"/>
</dbReference>
<dbReference type="GO" id="GO:0008422">
    <property type="term" value="F:beta-glucosidase activity"/>
    <property type="evidence" value="ECO:0007669"/>
    <property type="project" value="UniProtKB-EC"/>
</dbReference>
<comment type="catalytic activity">
    <reaction evidence="1">
        <text>Hydrolysis of terminal, non-reducing beta-D-glucosyl residues with release of beta-D-glucose.</text>
        <dbReference type="EC" id="3.2.1.21"/>
    </reaction>
</comment>
<dbReference type="Pfam" id="PF00933">
    <property type="entry name" value="Glyco_hydro_3"/>
    <property type="match status" value="1"/>
</dbReference>
<evidence type="ECO:0000256" key="5">
    <source>
        <dbReference type="ARBA" id="ARBA00022801"/>
    </source>
</evidence>
<dbReference type="FunFam" id="2.60.40.10:FF:000495">
    <property type="entry name" value="Periplasmic beta-glucosidase"/>
    <property type="match status" value="1"/>
</dbReference>
<proteinExistence type="inferred from homology"/>
<dbReference type="PANTHER" id="PTHR30620">
    <property type="entry name" value="PERIPLASMIC BETA-GLUCOSIDASE-RELATED"/>
    <property type="match status" value="1"/>
</dbReference>
<keyword evidence="6 7" id="KW-0326">Glycosidase</keyword>
<evidence type="ECO:0000313" key="10">
    <source>
        <dbReference type="Proteomes" id="UP000198564"/>
    </source>
</evidence>
<dbReference type="Proteomes" id="UP000198564">
    <property type="component" value="Unassembled WGS sequence"/>
</dbReference>
<dbReference type="EC" id="3.2.1.21" evidence="3"/>
<dbReference type="Gene3D" id="3.20.20.300">
    <property type="entry name" value="Glycoside hydrolase, family 3, N-terminal domain"/>
    <property type="match status" value="1"/>
</dbReference>
<dbReference type="InterPro" id="IPR019800">
    <property type="entry name" value="Glyco_hydro_3_AS"/>
</dbReference>
<dbReference type="InterPro" id="IPR051915">
    <property type="entry name" value="Cellulose_Degrad_GH3"/>
</dbReference>
<gene>
    <name evidence="9" type="ORF">SAMN04488113_102133</name>
</gene>
<evidence type="ECO:0000256" key="7">
    <source>
        <dbReference type="RuleBase" id="RU361161"/>
    </source>
</evidence>
<organism evidence="9 10">
    <name type="scientific">Alkalibacterium gilvum</name>
    <dbReference type="NCBI Taxonomy" id="1130080"/>
    <lineage>
        <taxon>Bacteria</taxon>
        <taxon>Bacillati</taxon>
        <taxon>Bacillota</taxon>
        <taxon>Bacilli</taxon>
        <taxon>Lactobacillales</taxon>
        <taxon>Carnobacteriaceae</taxon>
        <taxon>Alkalibacterium</taxon>
    </lineage>
</organism>
<evidence type="ECO:0000256" key="6">
    <source>
        <dbReference type="ARBA" id="ARBA00023295"/>
    </source>
</evidence>
<dbReference type="InterPro" id="IPR017853">
    <property type="entry name" value="GH"/>
</dbReference>
<dbReference type="InterPro" id="IPR026891">
    <property type="entry name" value="Fn3-like"/>
</dbReference>
<feature type="domain" description="Fibronectin type III-like" evidence="8">
    <location>
        <begin position="637"/>
        <end position="706"/>
    </location>
</feature>